<dbReference type="InterPro" id="IPR051323">
    <property type="entry name" value="AtsK-like"/>
</dbReference>
<feature type="domain" description="TauD/TfdA-like" evidence="6">
    <location>
        <begin position="25"/>
        <end position="286"/>
    </location>
</feature>
<evidence type="ECO:0000313" key="7">
    <source>
        <dbReference type="EMBL" id="TFU06200.1"/>
    </source>
</evidence>
<dbReference type="GO" id="GO:0006790">
    <property type="term" value="P:sulfur compound metabolic process"/>
    <property type="evidence" value="ECO:0007669"/>
    <property type="project" value="TreeGrafter"/>
</dbReference>
<reference evidence="7 8" key="1">
    <citation type="submission" date="2019-02" db="EMBL/GenBank/DDBJ databases">
        <title>Polymorphobacter sp. isolated from the lake at the Tibet of China.</title>
        <authorList>
            <person name="Li A."/>
        </authorList>
    </citation>
    <scope>NUCLEOTIDE SEQUENCE [LARGE SCALE GENOMIC DNA]</scope>
    <source>
        <strain evidence="7 8">DJ1R-1</strain>
    </source>
</reference>
<dbReference type="GO" id="GO:0005737">
    <property type="term" value="C:cytoplasm"/>
    <property type="evidence" value="ECO:0007669"/>
    <property type="project" value="TreeGrafter"/>
</dbReference>
<dbReference type="Proteomes" id="UP000297737">
    <property type="component" value="Unassembled WGS sequence"/>
</dbReference>
<dbReference type="PANTHER" id="PTHR30468:SF1">
    <property type="entry name" value="ALPHA-KETOGLUTARATE-DEPENDENT SULFONATE DIOXYGENASE"/>
    <property type="match status" value="1"/>
</dbReference>
<dbReference type="AlphaFoldDB" id="A0A4Y9ES71"/>
<sequence length="297" mass="33327">MHREGLEAVSKLVLNRPAPYEAISVRPLTPVIGAEIEGVDLSGELSNHQFDEVHRALLEHHVIVFRDQHLSGEDHKRFARRFGALHVHPLQRMKGGDIERLEIVADAESKFVAGEGWHTDVTCDAEPPMGSLLYLPETPEIGGQNGFGGDTLFANTHLAYEMLSAPMQAMLEGLTAVHDGAIPWIQGYGYAPQGQEFAKNEHPIVVRHPETGRKLLYVNRGFTSHIPQLARFESNALLEMLYRVIETQPALSCRVRWTPNTLVFWDNRCTQHHAVWDYFPLSRSGHRVSIVGTRPVA</sequence>
<dbReference type="SUPFAM" id="SSF51197">
    <property type="entry name" value="Clavaminate synthase-like"/>
    <property type="match status" value="1"/>
</dbReference>
<keyword evidence="2" id="KW-0479">Metal-binding</keyword>
<comment type="caution">
    <text evidence="7">The sequence shown here is derived from an EMBL/GenBank/DDBJ whole genome shotgun (WGS) entry which is preliminary data.</text>
</comment>
<evidence type="ECO:0000256" key="1">
    <source>
        <dbReference type="ARBA" id="ARBA00005896"/>
    </source>
</evidence>
<keyword evidence="5" id="KW-0408">Iron</keyword>
<evidence type="ECO:0000256" key="3">
    <source>
        <dbReference type="ARBA" id="ARBA00022964"/>
    </source>
</evidence>
<protein>
    <submittedName>
        <fullName evidence="7">Taurine dioxygenase</fullName>
    </submittedName>
</protein>
<comment type="similarity">
    <text evidence="1">Belongs to the TfdA dioxygenase family.</text>
</comment>
<dbReference type="EMBL" id="SIHO01000001">
    <property type="protein sequence ID" value="TFU06200.1"/>
    <property type="molecule type" value="Genomic_DNA"/>
</dbReference>
<dbReference type="OrthoDB" id="7209371at2"/>
<name>A0A4Y9ES71_9SPHN</name>
<dbReference type="GO" id="GO:0000908">
    <property type="term" value="F:taurine dioxygenase activity"/>
    <property type="evidence" value="ECO:0007669"/>
    <property type="project" value="TreeGrafter"/>
</dbReference>
<keyword evidence="8" id="KW-1185">Reference proteome</keyword>
<evidence type="ECO:0000256" key="5">
    <source>
        <dbReference type="ARBA" id="ARBA00023004"/>
    </source>
</evidence>
<proteinExistence type="inferred from homology"/>
<evidence type="ECO:0000313" key="8">
    <source>
        <dbReference type="Proteomes" id="UP000297737"/>
    </source>
</evidence>
<evidence type="ECO:0000256" key="2">
    <source>
        <dbReference type="ARBA" id="ARBA00022723"/>
    </source>
</evidence>
<keyword evidence="3 7" id="KW-0223">Dioxygenase</keyword>
<dbReference type="Gene3D" id="3.60.130.10">
    <property type="entry name" value="Clavaminate synthase-like"/>
    <property type="match status" value="1"/>
</dbReference>
<evidence type="ECO:0000256" key="4">
    <source>
        <dbReference type="ARBA" id="ARBA00023002"/>
    </source>
</evidence>
<dbReference type="InterPro" id="IPR042098">
    <property type="entry name" value="TauD-like_sf"/>
</dbReference>
<dbReference type="RefSeq" id="WP_135244923.1">
    <property type="nucleotide sequence ID" value="NZ_SIHO01000001.1"/>
</dbReference>
<accession>A0A4Y9ES71</accession>
<evidence type="ECO:0000259" key="6">
    <source>
        <dbReference type="Pfam" id="PF02668"/>
    </source>
</evidence>
<dbReference type="PANTHER" id="PTHR30468">
    <property type="entry name" value="ALPHA-KETOGLUTARATE-DEPENDENT SULFONATE DIOXYGENASE"/>
    <property type="match status" value="1"/>
</dbReference>
<keyword evidence="4" id="KW-0560">Oxidoreductase</keyword>
<organism evidence="7 8">
    <name type="scientific">Glacieibacterium arshaanense</name>
    <dbReference type="NCBI Taxonomy" id="2511025"/>
    <lineage>
        <taxon>Bacteria</taxon>
        <taxon>Pseudomonadati</taxon>
        <taxon>Pseudomonadota</taxon>
        <taxon>Alphaproteobacteria</taxon>
        <taxon>Sphingomonadales</taxon>
        <taxon>Sphingosinicellaceae</taxon>
        <taxon>Glacieibacterium</taxon>
    </lineage>
</organism>
<dbReference type="InterPro" id="IPR003819">
    <property type="entry name" value="TauD/TfdA-like"/>
</dbReference>
<gene>
    <name evidence="7" type="ORF">EUV02_04100</name>
</gene>
<dbReference type="GO" id="GO:0046872">
    <property type="term" value="F:metal ion binding"/>
    <property type="evidence" value="ECO:0007669"/>
    <property type="project" value="UniProtKB-KW"/>
</dbReference>
<dbReference type="Pfam" id="PF02668">
    <property type="entry name" value="TauD"/>
    <property type="match status" value="1"/>
</dbReference>